<feature type="region of interest" description="Disordered" evidence="1">
    <location>
        <begin position="1"/>
        <end position="48"/>
    </location>
</feature>
<accession>A0AAV5JGP3</accession>
<gene>
    <name evidence="2" type="ORF">SLEP1_g21058</name>
</gene>
<sequence>MSGDSTKQPSPAKTASMASNQEEQSIPTESAPSMADVKSPHPKELPFAGSAAMAGSKATHFLKSPPADLVKLFQTQNLQDDINWIVQRHKPCHSNQIFVPHKNSQIFGPYFVSHPSAPLASIHPQPKEHLLTFQVKPDWNKWVGSFGAWPAWRKSEWVDWINRLEPTFG</sequence>
<dbReference type="Proteomes" id="UP001054252">
    <property type="component" value="Unassembled WGS sequence"/>
</dbReference>
<protein>
    <submittedName>
        <fullName evidence="2">Uncharacterized protein</fullName>
    </submittedName>
</protein>
<comment type="caution">
    <text evidence="2">The sequence shown here is derived from an EMBL/GenBank/DDBJ whole genome shotgun (WGS) entry which is preliminary data.</text>
</comment>
<evidence type="ECO:0000256" key="1">
    <source>
        <dbReference type="SAM" id="MobiDB-lite"/>
    </source>
</evidence>
<reference evidence="2 3" key="1">
    <citation type="journal article" date="2021" name="Commun. Biol.">
        <title>The genome of Shorea leprosula (Dipterocarpaceae) highlights the ecological relevance of drought in aseasonal tropical rainforests.</title>
        <authorList>
            <person name="Ng K.K.S."/>
            <person name="Kobayashi M.J."/>
            <person name="Fawcett J.A."/>
            <person name="Hatakeyama M."/>
            <person name="Paape T."/>
            <person name="Ng C.H."/>
            <person name="Ang C.C."/>
            <person name="Tnah L.H."/>
            <person name="Lee C.T."/>
            <person name="Nishiyama T."/>
            <person name="Sese J."/>
            <person name="O'Brien M.J."/>
            <person name="Copetti D."/>
            <person name="Mohd Noor M.I."/>
            <person name="Ong R.C."/>
            <person name="Putra M."/>
            <person name="Sireger I.Z."/>
            <person name="Indrioko S."/>
            <person name="Kosugi Y."/>
            <person name="Izuno A."/>
            <person name="Isagi Y."/>
            <person name="Lee S.L."/>
            <person name="Shimizu K.K."/>
        </authorList>
    </citation>
    <scope>NUCLEOTIDE SEQUENCE [LARGE SCALE GENOMIC DNA]</scope>
    <source>
        <strain evidence="2">214</strain>
    </source>
</reference>
<dbReference type="AlphaFoldDB" id="A0AAV5JGP3"/>
<keyword evidence="3" id="KW-1185">Reference proteome</keyword>
<evidence type="ECO:0000313" key="3">
    <source>
        <dbReference type="Proteomes" id="UP001054252"/>
    </source>
</evidence>
<name>A0AAV5JGP3_9ROSI</name>
<proteinExistence type="predicted"/>
<dbReference type="EMBL" id="BPVZ01000030">
    <property type="protein sequence ID" value="GKV09580.1"/>
    <property type="molecule type" value="Genomic_DNA"/>
</dbReference>
<organism evidence="2 3">
    <name type="scientific">Rubroshorea leprosula</name>
    <dbReference type="NCBI Taxonomy" id="152421"/>
    <lineage>
        <taxon>Eukaryota</taxon>
        <taxon>Viridiplantae</taxon>
        <taxon>Streptophyta</taxon>
        <taxon>Embryophyta</taxon>
        <taxon>Tracheophyta</taxon>
        <taxon>Spermatophyta</taxon>
        <taxon>Magnoliopsida</taxon>
        <taxon>eudicotyledons</taxon>
        <taxon>Gunneridae</taxon>
        <taxon>Pentapetalae</taxon>
        <taxon>rosids</taxon>
        <taxon>malvids</taxon>
        <taxon>Malvales</taxon>
        <taxon>Dipterocarpaceae</taxon>
        <taxon>Rubroshorea</taxon>
    </lineage>
</organism>
<feature type="compositionally biased region" description="Polar residues" evidence="1">
    <location>
        <begin position="1"/>
        <end position="31"/>
    </location>
</feature>
<evidence type="ECO:0000313" key="2">
    <source>
        <dbReference type="EMBL" id="GKV09580.1"/>
    </source>
</evidence>